<dbReference type="eggNOG" id="ENOG50325TN">
    <property type="taxonomic scope" value="Bacteria"/>
</dbReference>
<evidence type="ECO:0008006" key="4">
    <source>
        <dbReference type="Google" id="ProtNLM"/>
    </source>
</evidence>
<keyword evidence="1" id="KW-0732">Signal</keyword>
<feature type="chain" id="PRO_5001817414" description="Glycine zipper family protein" evidence="1">
    <location>
        <begin position="24"/>
        <end position="123"/>
    </location>
</feature>
<accession>A0A086Y1U6</accession>
<reference evidence="2 3" key="1">
    <citation type="submission" date="2014-03" db="EMBL/GenBank/DDBJ databases">
        <title>Genome of Paenirhodobacter enshiensis DW2-9.</title>
        <authorList>
            <person name="Wang D."/>
            <person name="Wang G."/>
        </authorList>
    </citation>
    <scope>NUCLEOTIDE SEQUENCE [LARGE SCALE GENOMIC DNA]</scope>
    <source>
        <strain evidence="2 3">DW2-9</strain>
    </source>
</reference>
<dbReference type="Proteomes" id="UP000028824">
    <property type="component" value="Unassembled WGS sequence"/>
</dbReference>
<evidence type="ECO:0000313" key="3">
    <source>
        <dbReference type="Proteomes" id="UP000028824"/>
    </source>
</evidence>
<keyword evidence="3" id="KW-1185">Reference proteome</keyword>
<evidence type="ECO:0000256" key="1">
    <source>
        <dbReference type="SAM" id="SignalP"/>
    </source>
</evidence>
<comment type="caution">
    <text evidence="2">The sequence shown here is derived from an EMBL/GenBank/DDBJ whole genome shotgun (WGS) entry which is preliminary data.</text>
</comment>
<sequence>MRSGKYMVIPVVLLIAACQNTGANYTPVIDGPVNPNYNYDLAQCRQLAASQPMLNGDTAMTSAATAGVAAAGTAVISNKGHNVRNAGLVGALAGVGASALQNNQNRESIIANCMRGRGYRVVG</sequence>
<feature type="signal peptide" evidence="1">
    <location>
        <begin position="1"/>
        <end position="23"/>
    </location>
</feature>
<dbReference type="STRING" id="1105367.CG50_15290"/>
<name>A0A086Y1U6_9RHOB</name>
<dbReference type="EMBL" id="JFZB01000007">
    <property type="protein sequence ID" value="KFI28246.1"/>
    <property type="molecule type" value="Genomic_DNA"/>
</dbReference>
<dbReference type="RefSeq" id="WP_036636356.1">
    <property type="nucleotide sequence ID" value="NZ_JAYRGJ010000007.1"/>
</dbReference>
<dbReference type="OrthoDB" id="7067979at2"/>
<protein>
    <recommendedName>
        <fullName evidence="4">Glycine zipper family protein</fullName>
    </recommendedName>
</protein>
<dbReference type="AlphaFoldDB" id="A0A086Y1U6"/>
<evidence type="ECO:0000313" key="2">
    <source>
        <dbReference type="EMBL" id="KFI28246.1"/>
    </source>
</evidence>
<gene>
    <name evidence="2" type="ORF">CG50_15290</name>
</gene>
<dbReference type="PROSITE" id="PS51257">
    <property type="entry name" value="PROKAR_LIPOPROTEIN"/>
    <property type="match status" value="1"/>
</dbReference>
<proteinExistence type="predicted"/>
<organism evidence="2 3">
    <name type="scientific">Paenirhodobacter enshiensis</name>
    <dbReference type="NCBI Taxonomy" id="1105367"/>
    <lineage>
        <taxon>Bacteria</taxon>
        <taxon>Pseudomonadati</taxon>
        <taxon>Pseudomonadota</taxon>
        <taxon>Alphaproteobacteria</taxon>
        <taxon>Rhodobacterales</taxon>
        <taxon>Rhodobacter group</taxon>
        <taxon>Paenirhodobacter</taxon>
    </lineage>
</organism>